<gene>
    <name evidence="4" type="ORF">CSOJ01_12635</name>
</gene>
<evidence type="ECO:0000313" key="4">
    <source>
        <dbReference type="EMBL" id="KAF6798794.1"/>
    </source>
</evidence>
<protein>
    <submittedName>
        <fullName evidence="4">Cutinase transcription factor 1 beta</fullName>
    </submittedName>
</protein>
<accession>A0A8H6MLB9</accession>
<dbReference type="Pfam" id="PF00172">
    <property type="entry name" value="Zn_clus"/>
    <property type="match status" value="1"/>
</dbReference>
<evidence type="ECO:0000256" key="1">
    <source>
        <dbReference type="ARBA" id="ARBA00022723"/>
    </source>
</evidence>
<dbReference type="GO" id="GO:0003677">
    <property type="term" value="F:DNA binding"/>
    <property type="evidence" value="ECO:0007669"/>
    <property type="project" value="InterPro"/>
</dbReference>
<dbReference type="CDD" id="cd12148">
    <property type="entry name" value="fungal_TF_MHR"/>
    <property type="match status" value="1"/>
</dbReference>
<keyword evidence="1" id="KW-0479">Metal-binding</keyword>
<dbReference type="EMBL" id="WIGN01000332">
    <property type="protein sequence ID" value="KAF6798794.1"/>
    <property type="molecule type" value="Genomic_DNA"/>
</dbReference>
<dbReference type="GO" id="GO:0000981">
    <property type="term" value="F:DNA-binding transcription factor activity, RNA polymerase II-specific"/>
    <property type="evidence" value="ECO:0007669"/>
    <property type="project" value="InterPro"/>
</dbReference>
<dbReference type="PANTHER" id="PTHR47425:SF2">
    <property type="entry name" value="FARB-RELATED"/>
    <property type="match status" value="1"/>
</dbReference>
<organism evidence="4 5">
    <name type="scientific">Colletotrichum sojae</name>
    <dbReference type="NCBI Taxonomy" id="2175907"/>
    <lineage>
        <taxon>Eukaryota</taxon>
        <taxon>Fungi</taxon>
        <taxon>Dikarya</taxon>
        <taxon>Ascomycota</taxon>
        <taxon>Pezizomycotina</taxon>
        <taxon>Sordariomycetes</taxon>
        <taxon>Hypocreomycetidae</taxon>
        <taxon>Glomerellales</taxon>
        <taxon>Glomerellaceae</taxon>
        <taxon>Colletotrichum</taxon>
        <taxon>Colletotrichum orchidearum species complex</taxon>
    </lineage>
</organism>
<evidence type="ECO:0000259" key="3">
    <source>
        <dbReference type="SMART" id="SM00906"/>
    </source>
</evidence>
<dbReference type="SMART" id="SM00906">
    <property type="entry name" value="Fungal_trans"/>
    <property type="match status" value="1"/>
</dbReference>
<sequence length="421" mass="47718">MSGLSARKIRCDALEQSPCSNCAWDGVKCEVPRSRRTSHSLGIVITREDTWSAGPRIRQKGVEGHTISARGALLLTFRGDSECQSKDSWHWMNAAVTLAYEIGINTEPPSTAFGPTQRVLRRRLWWCCYTRDKILALGNGRPCRIKAEDYDVSMLRVDDMDLDTLRRPRKVLDSEALGSYEEALIIASAELCVEKIKLSVLMHCIIQLQQCFTQKDHMAEWSLSTNSIDAIDTDLESWLRNLPDSCRLQPLCSEQRHVSILKSISSRQYLLHMAFHFSVFVLHRPRELQASFTTCLTSNSTRGAQQKALRSARSITQLAADLHNRKMESYTPITAISALSPAISTHLFNMKSQSRDVRDAAISGFRVCMRVMYQLRELYPNAEINLSYLDVVLQKEGIGSLVSIRAVFQLNERDRSTWPMS</sequence>
<dbReference type="InterPro" id="IPR001138">
    <property type="entry name" value="Zn2Cys6_DnaBD"/>
</dbReference>
<dbReference type="PANTHER" id="PTHR47425">
    <property type="entry name" value="FARB-RELATED"/>
    <property type="match status" value="1"/>
</dbReference>
<keyword evidence="5" id="KW-1185">Reference proteome</keyword>
<evidence type="ECO:0000256" key="2">
    <source>
        <dbReference type="ARBA" id="ARBA00023242"/>
    </source>
</evidence>
<dbReference type="Gene3D" id="4.10.240.10">
    <property type="entry name" value="Zn(2)-C6 fungal-type DNA-binding domain"/>
    <property type="match status" value="1"/>
</dbReference>
<dbReference type="GO" id="GO:0008270">
    <property type="term" value="F:zinc ion binding"/>
    <property type="evidence" value="ECO:0007669"/>
    <property type="project" value="InterPro"/>
</dbReference>
<keyword evidence="2" id="KW-0539">Nucleus</keyword>
<name>A0A8H6MLB9_9PEZI</name>
<dbReference type="AlphaFoldDB" id="A0A8H6MLB9"/>
<dbReference type="Pfam" id="PF04082">
    <property type="entry name" value="Fungal_trans"/>
    <property type="match status" value="1"/>
</dbReference>
<dbReference type="InterPro" id="IPR007219">
    <property type="entry name" value="XnlR_reg_dom"/>
</dbReference>
<feature type="domain" description="Xylanolytic transcriptional activator regulatory" evidence="3">
    <location>
        <begin position="88"/>
        <end position="161"/>
    </location>
</feature>
<evidence type="ECO:0000313" key="5">
    <source>
        <dbReference type="Proteomes" id="UP000652219"/>
    </source>
</evidence>
<dbReference type="CDD" id="cd00067">
    <property type="entry name" value="GAL4"/>
    <property type="match status" value="1"/>
</dbReference>
<proteinExistence type="predicted"/>
<dbReference type="Proteomes" id="UP000652219">
    <property type="component" value="Unassembled WGS sequence"/>
</dbReference>
<dbReference type="GO" id="GO:0006351">
    <property type="term" value="P:DNA-templated transcription"/>
    <property type="evidence" value="ECO:0007669"/>
    <property type="project" value="InterPro"/>
</dbReference>
<dbReference type="InterPro" id="IPR052761">
    <property type="entry name" value="Fungal_Detox/Toxin_TFs"/>
</dbReference>
<comment type="caution">
    <text evidence="4">The sequence shown here is derived from an EMBL/GenBank/DDBJ whole genome shotgun (WGS) entry which is preliminary data.</text>
</comment>
<dbReference type="InterPro" id="IPR036864">
    <property type="entry name" value="Zn2-C6_fun-type_DNA-bd_sf"/>
</dbReference>
<reference evidence="4 5" key="1">
    <citation type="journal article" date="2020" name="Phytopathology">
        <title>Genome Sequence Resources of Colletotrichum truncatum, C. plurivorum, C. musicola, and C. sojae: Four Species Pathogenic to Soybean (Glycine max).</title>
        <authorList>
            <person name="Rogerio F."/>
            <person name="Boufleur T.R."/>
            <person name="Ciampi-Guillardi M."/>
            <person name="Sukno S.A."/>
            <person name="Thon M.R."/>
            <person name="Massola Junior N.S."/>
            <person name="Baroncelli R."/>
        </authorList>
    </citation>
    <scope>NUCLEOTIDE SEQUENCE [LARGE SCALE GENOMIC DNA]</scope>
    <source>
        <strain evidence="4 5">LFN0009</strain>
    </source>
</reference>